<dbReference type="AlphaFoldDB" id="A0A372NR60"/>
<reference evidence="2 3" key="1">
    <citation type="submission" date="2018-08" db="EMBL/GenBank/DDBJ databases">
        <title>Mucilaginibacter sp. MYSH2.</title>
        <authorList>
            <person name="Seo T."/>
        </authorList>
    </citation>
    <scope>NUCLEOTIDE SEQUENCE [LARGE SCALE GENOMIC DNA]</scope>
    <source>
        <strain evidence="2 3">MYSH2</strain>
    </source>
</reference>
<dbReference type="SUPFAM" id="SSF56112">
    <property type="entry name" value="Protein kinase-like (PK-like)"/>
    <property type="match status" value="1"/>
</dbReference>
<organism evidence="2 3">
    <name type="scientific">Mucilaginibacter conchicola</name>
    <dbReference type="NCBI Taxonomy" id="2303333"/>
    <lineage>
        <taxon>Bacteria</taxon>
        <taxon>Pseudomonadati</taxon>
        <taxon>Bacteroidota</taxon>
        <taxon>Sphingobacteriia</taxon>
        <taxon>Sphingobacteriales</taxon>
        <taxon>Sphingobacteriaceae</taxon>
        <taxon>Mucilaginibacter</taxon>
    </lineage>
</organism>
<evidence type="ECO:0000313" key="3">
    <source>
        <dbReference type="Proteomes" id="UP000264217"/>
    </source>
</evidence>
<name>A0A372NR60_9SPHI</name>
<dbReference type="OrthoDB" id="179763at2"/>
<evidence type="ECO:0000313" key="2">
    <source>
        <dbReference type="EMBL" id="RFZ91738.1"/>
    </source>
</evidence>
<protein>
    <recommendedName>
        <fullName evidence="1">Aminoglycoside phosphotransferase domain-containing protein</fullName>
    </recommendedName>
</protein>
<dbReference type="RefSeq" id="WP_117391451.1">
    <property type="nucleotide sequence ID" value="NZ_QWDC01000002.1"/>
</dbReference>
<proteinExistence type="predicted"/>
<evidence type="ECO:0000259" key="1">
    <source>
        <dbReference type="Pfam" id="PF01636"/>
    </source>
</evidence>
<gene>
    <name evidence="2" type="ORF">D0C36_09775</name>
</gene>
<accession>A0A372NR60</accession>
<dbReference type="Gene3D" id="3.90.1200.10">
    <property type="match status" value="1"/>
</dbReference>
<dbReference type="EMBL" id="QWDC01000002">
    <property type="protein sequence ID" value="RFZ91738.1"/>
    <property type="molecule type" value="Genomic_DNA"/>
</dbReference>
<dbReference type="Proteomes" id="UP000264217">
    <property type="component" value="Unassembled WGS sequence"/>
</dbReference>
<feature type="domain" description="Aminoglycoside phosphotransferase" evidence="1">
    <location>
        <begin position="32"/>
        <end position="252"/>
    </location>
</feature>
<dbReference type="Pfam" id="PF01636">
    <property type="entry name" value="APH"/>
    <property type="match status" value="1"/>
</dbReference>
<dbReference type="InterPro" id="IPR011009">
    <property type="entry name" value="Kinase-like_dom_sf"/>
</dbReference>
<keyword evidence="3" id="KW-1185">Reference proteome</keyword>
<sequence length="340" mass="37562">MNLIHNTLKPSQITAAENALKNAFGVADVEEIEILAGGLSASSVYKIKVNGCYYTLKSDTPSVPVNDLSASCMEVAALAGIAPPVIYLDKSSGISITAFIEQMPLSSVYGSAEALLPQLANTIRAIHSLPVFEKDGNLKNTVDGLLHQFKTAATLTGPVIDECLALYNTIKENYPWDDPGRVSSHNDLNPNNIIFDGQKIWVIDWDAAFKNDRYVDLAIAANFYVSTDEQEHIFLSAYFENDLTDYHKARFFIMRQICRLVYAMLMFQLADKGRLNGTPHDNDMHANLADIKKRLGNGSLSLATYDGQLLLGKALWNEALINMRSARFSASIEHLVNQKL</sequence>
<dbReference type="InterPro" id="IPR002575">
    <property type="entry name" value="Aminoglycoside_PTrfase"/>
</dbReference>
<comment type="caution">
    <text evidence="2">The sequence shown here is derived from an EMBL/GenBank/DDBJ whole genome shotgun (WGS) entry which is preliminary data.</text>
</comment>